<evidence type="ECO:0000313" key="1">
    <source>
        <dbReference type="EMBL" id="KAI3377271.1"/>
    </source>
</evidence>
<dbReference type="Proteomes" id="UP000831701">
    <property type="component" value="Chromosome 1"/>
</dbReference>
<reference evidence="1" key="1">
    <citation type="submission" date="2022-04" db="EMBL/GenBank/DDBJ databases">
        <title>Jade perch genome.</title>
        <authorList>
            <person name="Chao B."/>
        </authorList>
    </citation>
    <scope>NUCLEOTIDE SEQUENCE</scope>
    <source>
        <strain evidence="1">CB-2022</strain>
    </source>
</reference>
<name>A0ACB8XBG3_9TELE</name>
<sequence>MDPLPECSLFLVRILEELDTKHNTMSYQDLCKSLCARFDLKQLAKLRSLLFYTACMDPSFPATLFKDKMRGSMEDHQSKKLMVAADIVTMFNLIQMNGDMAKDKLPTVHQIKFHKKRSVELCRSDSDAHKFQDCDKGVGYERTDHPRDVLRHHHHHHHYCPPQHAAAQSTSPKSPKCNNCQHFLPTSDPNFLLGVSKDSKCGVASLDKLHHLPQHCKSSPPSPLCEMQSTYFPMDIDKESNTHQMSLQHTGHPEPFSVNTVKDDFHNFLGFPPQVITTEGKQGSKTAGSYHRRELHKPDNFFNHSFELPCSKPYFEKKLNSSLQDIQRVKHESLDDLQASTYFGPTTVSECVSRRKHSNKAGKQLQWPVKSLSLNTEEGPLHFEKSFLNSKPLKENQHRNISIMTPDNEHSFKSLKEKVAASPSGFAKKTNEIKTKDVSLMANGPAGLVKREANKSFRDKIINSSSFQGRNSSCSVGTQTEQTEQKKVKEYSAHYNSRERHIFKMSDEDSELISDDISDIFRFLDDMSVCDSIGVVQPSCYNSNVSLSQIMLKSEGESSPERNTVKLAKSKLDHLFHPLESKDDELKSSVCKLVMRIGEIEKKLESLSGFRSEISQVLSKLNKLDEKIQEPEANERHRELTPTSESGAMSNKPQPHSHPHRDTTHSPCVFQCCTTGHNVKMDNRPPGEWCCSDGSISDSLRVKALKKSIFTRRLSQSPDEENSATEAKVASITNSLRDWRAVSCSCHPGDKSNDKGRDRDSKDRHQKTEAEREHQYELPQAHCPPKPPKESYRIEKVFSSHTFTPSSKGHVKGSPTYTVLRLTNPSDGKSGQPSWTIQEYQRNSGEKGKQLTALNLQIMAVTREVGLESLKKVFKRMGSRMAFHGIAQINHIFDISCEDESSKDDTNRSTLLRRLEAWRSETQFSALPMWSMVIAQGERGVKEFQISNAKRQYRDKMESHYQVSIITCMWAEFKFITGYSTAKESLNPNNLEYWMEDIYTPGCDSLLKKKEAEFRRAKVCKIGALIAAAACTVILVIVVPICTMNTP</sequence>
<proteinExistence type="predicted"/>
<organism evidence="1 2">
    <name type="scientific">Scortum barcoo</name>
    <name type="common">barcoo grunter</name>
    <dbReference type="NCBI Taxonomy" id="214431"/>
    <lineage>
        <taxon>Eukaryota</taxon>
        <taxon>Metazoa</taxon>
        <taxon>Chordata</taxon>
        <taxon>Craniata</taxon>
        <taxon>Vertebrata</taxon>
        <taxon>Euteleostomi</taxon>
        <taxon>Actinopterygii</taxon>
        <taxon>Neopterygii</taxon>
        <taxon>Teleostei</taxon>
        <taxon>Neoteleostei</taxon>
        <taxon>Acanthomorphata</taxon>
        <taxon>Eupercaria</taxon>
        <taxon>Centrarchiformes</taxon>
        <taxon>Terapontoidei</taxon>
        <taxon>Terapontidae</taxon>
        <taxon>Scortum</taxon>
    </lineage>
</organism>
<gene>
    <name evidence="1" type="ORF">L3Q82_009181</name>
</gene>
<comment type="caution">
    <text evidence="1">The sequence shown here is derived from an EMBL/GenBank/DDBJ whole genome shotgun (WGS) entry which is preliminary data.</text>
</comment>
<evidence type="ECO:0000313" key="2">
    <source>
        <dbReference type="Proteomes" id="UP000831701"/>
    </source>
</evidence>
<dbReference type="EMBL" id="CM041531">
    <property type="protein sequence ID" value="KAI3377271.1"/>
    <property type="molecule type" value="Genomic_DNA"/>
</dbReference>
<protein>
    <submittedName>
        <fullName evidence="1">Uncharacterized protein</fullName>
    </submittedName>
</protein>
<accession>A0ACB8XBG3</accession>
<keyword evidence="2" id="KW-1185">Reference proteome</keyword>